<dbReference type="EC" id="2.7.1.156" evidence="8"/>
<evidence type="ECO:0000256" key="9">
    <source>
        <dbReference type="ARBA" id="ARBA00012523"/>
    </source>
</evidence>
<evidence type="ECO:0000313" key="19">
    <source>
        <dbReference type="Proteomes" id="UP001546774"/>
    </source>
</evidence>
<dbReference type="Pfam" id="PF02283">
    <property type="entry name" value="CobU"/>
    <property type="match status" value="1"/>
</dbReference>
<dbReference type="InterPro" id="IPR003203">
    <property type="entry name" value="CobU/CobP"/>
</dbReference>
<comment type="catalytic activity">
    <reaction evidence="3">
        <text>adenosylcob(III)inamide + GTP = adenosylcob(III)inamide phosphate + GDP + H(+)</text>
        <dbReference type="Rhea" id="RHEA:15765"/>
        <dbReference type="ChEBI" id="CHEBI:2480"/>
        <dbReference type="ChEBI" id="CHEBI:15378"/>
        <dbReference type="ChEBI" id="CHEBI:37565"/>
        <dbReference type="ChEBI" id="CHEBI:58189"/>
        <dbReference type="ChEBI" id="CHEBI:58502"/>
        <dbReference type="EC" id="2.7.1.156"/>
    </reaction>
</comment>
<evidence type="ECO:0000256" key="14">
    <source>
        <dbReference type="ARBA" id="ARBA00022840"/>
    </source>
</evidence>
<evidence type="ECO:0000256" key="7">
    <source>
        <dbReference type="ARBA" id="ARBA00007490"/>
    </source>
</evidence>
<dbReference type="EMBL" id="JBBMFS010000004">
    <property type="protein sequence ID" value="MEQ2554593.1"/>
    <property type="molecule type" value="Genomic_DNA"/>
</dbReference>
<dbReference type="SUPFAM" id="SSF52540">
    <property type="entry name" value="P-loop containing nucleoside triphosphate hydrolases"/>
    <property type="match status" value="1"/>
</dbReference>
<dbReference type="InterPro" id="IPR027417">
    <property type="entry name" value="P-loop_NTPase"/>
</dbReference>
<comment type="function">
    <text evidence="4">Catalyzes ATP-dependent phosphorylation of adenosylcobinamide and addition of GMP to adenosylcobinamide phosphate.</text>
</comment>
<dbReference type="EC" id="2.7.7.62" evidence="9"/>
<evidence type="ECO:0000256" key="3">
    <source>
        <dbReference type="ARBA" id="ARBA00001522"/>
    </source>
</evidence>
<comment type="catalytic activity">
    <reaction evidence="1">
        <text>adenosylcob(III)inamide + ATP = adenosylcob(III)inamide phosphate + ADP + H(+)</text>
        <dbReference type="Rhea" id="RHEA:15769"/>
        <dbReference type="ChEBI" id="CHEBI:2480"/>
        <dbReference type="ChEBI" id="CHEBI:15378"/>
        <dbReference type="ChEBI" id="CHEBI:30616"/>
        <dbReference type="ChEBI" id="CHEBI:58502"/>
        <dbReference type="ChEBI" id="CHEBI:456216"/>
        <dbReference type="EC" id="2.7.1.156"/>
    </reaction>
</comment>
<organism evidence="18 19">
    <name type="scientific">Lachnospira intestinalis</name>
    <dbReference type="NCBI Taxonomy" id="3133158"/>
    <lineage>
        <taxon>Bacteria</taxon>
        <taxon>Bacillati</taxon>
        <taxon>Bacillota</taxon>
        <taxon>Clostridia</taxon>
        <taxon>Lachnospirales</taxon>
        <taxon>Lachnospiraceae</taxon>
        <taxon>Lachnospira</taxon>
    </lineage>
</organism>
<keyword evidence="12" id="KW-0547">Nucleotide-binding</keyword>
<evidence type="ECO:0000313" key="18">
    <source>
        <dbReference type="EMBL" id="MEQ2554593.1"/>
    </source>
</evidence>
<evidence type="ECO:0000256" key="17">
    <source>
        <dbReference type="ARBA" id="ARBA00030571"/>
    </source>
</evidence>
<keyword evidence="15" id="KW-0342">GTP-binding</keyword>
<reference evidence="18" key="1">
    <citation type="submission" date="2024-03" db="EMBL/GenBank/DDBJ databases">
        <title>Human intestinal bacterial collection.</title>
        <authorList>
            <person name="Pauvert C."/>
            <person name="Hitch T.C.A."/>
            <person name="Clavel T."/>
        </authorList>
    </citation>
    <scope>NUCLEOTIDE SEQUENCE [LARGE SCALE GENOMIC DNA]</scope>
    <source>
        <strain evidence="18">CLA-AA-H89B</strain>
    </source>
</reference>
<comment type="similarity">
    <text evidence="7">Belongs to the CobU/CobP family.</text>
</comment>
<name>A0ABV1H4H1_9FIRM</name>
<dbReference type="GO" id="GO:0016301">
    <property type="term" value="F:kinase activity"/>
    <property type="evidence" value="ECO:0007669"/>
    <property type="project" value="UniProtKB-KW"/>
</dbReference>
<evidence type="ECO:0000256" key="6">
    <source>
        <dbReference type="ARBA" id="ARBA00005159"/>
    </source>
</evidence>
<evidence type="ECO:0000256" key="4">
    <source>
        <dbReference type="ARBA" id="ARBA00003889"/>
    </source>
</evidence>
<accession>A0ABV1H4H1</accession>
<keyword evidence="10" id="KW-0169">Cobalamin biosynthesis</keyword>
<protein>
    <recommendedName>
        <fullName evidence="16">Adenosylcobinamide kinase</fullName>
        <ecNumber evidence="8">2.7.1.156</ecNumber>
        <ecNumber evidence="9">2.7.7.62</ecNumber>
    </recommendedName>
    <alternativeName>
        <fullName evidence="17">Adenosylcobinamide-phosphate guanylyltransferase</fullName>
    </alternativeName>
</protein>
<evidence type="ECO:0000256" key="1">
    <source>
        <dbReference type="ARBA" id="ARBA00000312"/>
    </source>
</evidence>
<evidence type="ECO:0000256" key="16">
    <source>
        <dbReference type="ARBA" id="ARBA00029570"/>
    </source>
</evidence>
<gene>
    <name evidence="18" type="ORF">WMO37_06095</name>
</gene>
<comment type="pathway">
    <text evidence="6">Cofactor biosynthesis; adenosylcobalamin biosynthesis; adenosylcobalamin from cob(II)yrinate a,c-diamide: step 5/7.</text>
</comment>
<comment type="caution">
    <text evidence="18">The sequence shown here is derived from an EMBL/GenBank/DDBJ whole genome shotgun (WGS) entry which is preliminary data.</text>
</comment>
<evidence type="ECO:0000256" key="15">
    <source>
        <dbReference type="ARBA" id="ARBA00023134"/>
    </source>
</evidence>
<keyword evidence="11" id="KW-0808">Transferase</keyword>
<dbReference type="GO" id="GO:0016779">
    <property type="term" value="F:nucleotidyltransferase activity"/>
    <property type="evidence" value="ECO:0007669"/>
    <property type="project" value="UniProtKB-KW"/>
</dbReference>
<evidence type="ECO:0000256" key="10">
    <source>
        <dbReference type="ARBA" id="ARBA00022573"/>
    </source>
</evidence>
<comment type="catalytic activity">
    <reaction evidence="2">
        <text>adenosylcob(III)inamide phosphate + GTP + H(+) = adenosylcob(III)inamide-GDP + diphosphate</text>
        <dbReference type="Rhea" id="RHEA:22712"/>
        <dbReference type="ChEBI" id="CHEBI:15378"/>
        <dbReference type="ChEBI" id="CHEBI:33019"/>
        <dbReference type="ChEBI" id="CHEBI:37565"/>
        <dbReference type="ChEBI" id="CHEBI:58502"/>
        <dbReference type="ChEBI" id="CHEBI:60487"/>
        <dbReference type="EC" id="2.7.7.62"/>
    </reaction>
</comment>
<dbReference type="CDD" id="cd00544">
    <property type="entry name" value="CobU"/>
    <property type="match status" value="1"/>
</dbReference>
<keyword evidence="18" id="KW-0548">Nucleotidyltransferase</keyword>
<evidence type="ECO:0000256" key="12">
    <source>
        <dbReference type="ARBA" id="ARBA00022741"/>
    </source>
</evidence>
<comment type="pathway">
    <text evidence="5">Cofactor biosynthesis; adenosylcobalamin biosynthesis; adenosylcobalamin from cob(II)yrinate a,c-diamide: step 6/7.</text>
</comment>
<keyword evidence="19" id="KW-1185">Reference proteome</keyword>
<evidence type="ECO:0000256" key="8">
    <source>
        <dbReference type="ARBA" id="ARBA00012016"/>
    </source>
</evidence>
<evidence type="ECO:0000256" key="2">
    <source>
        <dbReference type="ARBA" id="ARBA00000711"/>
    </source>
</evidence>
<evidence type="ECO:0000256" key="5">
    <source>
        <dbReference type="ARBA" id="ARBA00004692"/>
    </source>
</evidence>
<dbReference type="Proteomes" id="UP001546774">
    <property type="component" value="Unassembled WGS sequence"/>
</dbReference>
<keyword evidence="13 18" id="KW-0418">Kinase</keyword>
<dbReference type="PANTHER" id="PTHR34848:SF1">
    <property type="entry name" value="BIFUNCTIONAL ADENOSYLCOBALAMIN BIOSYNTHESIS PROTEIN COBU"/>
    <property type="match status" value="1"/>
</dbReference>
<proteinExistence type="inferred from homology"/>
<evidence type="ECO:0000256" key="13">
    <source>
        <dbReference type="ARBA" id="ARBA00022777"/>
    </source>
</evidence>
<dbReference type="Gene3D" id="3.40.50.300">
    <property type="entry name" value="P-loop containing nucleotide triphosphate hydrolases"/>
    <property type="match status" value="1"/>
</dbReference>
<dbReference type="PIRSF" id="PIRSF006135">
    <property type="entry name" value="CobU"/>
    <property type="match status" value="1"/>
</dbReference>
<dbReference type="PANTHER" id="PTHR34848">
    <property type="match status" value="1"/>
</dbReference>
<sequence>MLILITGTSGSGKSEYAEKICCELAGSAKKYYIATMQPYGAEGAQRIRRHHALRQGKGFETIEQYQNVSKAFDKVQTEAVSHAAQNEKPVVLLECLSNLMANECFEEGGTPDAVFSDCIQLYRQCRHLVIVTNEIFSDGCLYDNTTTDYITRLGRLNTQLVQEADCVAEVVYSIPVYWKGAYELIQENLPL</sequence>
<evidence type="ECO:0000256" key="11">
    <source>
        <dbReference type="ARBA" id="ARBA00022679"/>
    </source>
</evidence>
<keyword evidence="14" id="KW-0067">ATP-binding</keyword>